<proteinExistence type="predicted"/>
<accession>A0A2A9NE21</accession>
<evidence type="ECO:0000313" key="3">
    <source>
        <dbReference type="Proteomes" id="UP000242287"/>
    </source>
</evidence>
<keyword evidence="1" id="KW-0175">Coiled coil</keyword>
<feature type="coiled-coil region" evidence="1">
    <location>
        <begin position="787"/>
        <end position="816"/>
    </location>
</feature>
<gene>
    <name evidence="2" type="ORF">AMATHDRAFT_43840</name>
</gene>
<evidence type="ECO:0000256" key="1">
    <source>
        <dbReference type="SAM" id="Coils"/>
    </source>
</evidence>
<name>A0A2A9NE21_9AGAR</name>
<organism evidence="2 3">
    <name type="scientific">Amanita thiersii Skay4041</name>
    <dbReference type="NCBI Taxonomy" id="703135"/>
    <lineage>
        <taxon>Eukaryota</taxon>
        <taxon>Fungi</taxon>
        <taxon>Dikarya</taxon>
        <taxon>Basidiomycota</taxon>
        <taxon>Agaricomycotina</taxon>
        <taxon>Agaricomycetes</taxon>
        <taxon>Agaricomycetidae</taxon>
        <taxon>Agaricales</taxon>
        <taxon>Pluteineae</taxon>
        <taxon>Amanitaceae</taxon>
        <taxon>Amanita</taxon>
    </lineage>
</organism>
<reference evidence="2 3" key="1">
    <citation type="submission" date="2014-02" db="EMBL/GenBank/DDBJ databases">
        <title>Transposable element dynamics among asymbiotic and ectomycorrhizal Amanita fungi.</title>
        <authorList>
            <consortium name="DOE Joint Genome Institute"/>
            <person name="Hess J."/>
            <person name="Skrede I."/>
            <person name="Wolfe B."/>
            <person name="LaButti K."/>
            <person name="Ohm R.A."/>
            <person name="Grigoriev I.V."/>
            <person name="Pringle A."/>
        </authorList>
    </citation>
    <scope>NUCLEOTIDE SEQUENCE [LARGE SCALE GENOMIC DNA]</scope>
    <source>
        <strain evidence="2 3">SKay4041</strain>
    </source>
</reference>
<dbReference type="AlphaFoldDB" id="A0A2A9NE21"/>
<keyword evidence="3" id="KW-1185">Reference proteome</keyword>
<sequence length="843" mass="92679">MVSLFAKVRRNLTQSLLELWSFFSYLLSLVFGHKYPSTPKPRKNNQCLICPDVDLEQGWGLPFGPSTSASLITSTPCSQRPRAATFDTDSTSHGVDPAPLNLTCTSPFPSTSTTLSNLAASTSDTPISEELLPAGIAVGHRPYAGASSSSFATGPSTSSGAERMATIAVYDLDSSVHRDLSHSKMGIQYECPNSTRKRRRLTPYIRHRPGSGVICVMPDLLPADRSANMSSKCLSAAKTLSIIDNPSNSSLIALKSARSFANYYRTSLQLEILPSVPSITSSLHSIPVEEINIDHDNNFLATTSLQLTYSCSVDFGLSLIEQFMNNKNDGEADDNENQITIARRRPWTIIALPINEFTLPTSSHLLGLGSHLKRALARDNIETSDSQLEIILRTRRATGIWGGSDLPCLPTSSMTLTTSSSTFGAKAGGGGKSGIYDVTFVRRMFSLMRARDRRGTVSDEPRRVFDRESVWSCGRKSVKSVRSVMSVVSVAPLSVSTSASSVPASATTASLVVGVEMGIEQERSQEPMELVLTEPEVLLPATPALAAAGLEAPQTPLAAPPASPLPPLPIAPAPLPLSISTAELMHLLRGTAGGRDAVTLKRKKSMYAARMRERERRRQRELELELQAANNPHPNHSNPNPNLVNDEEDVFWSTTATTTTNTTTNLRRSVLYQPPLFLINSPSRRRPLMHRSLTHIRAHSLAHPPGGSFQPYMAILPIDNDDDYRRHRRRCRLSTSPTESALSSALYLPILAPIPINKIKHPRGNTRYRNPPPGIITSPSFQLHLKVEKIKRQRRERQQEAREMEVKLELEKLELDPSFLSVEPIGGDRRRMSDEYDWFAANV</sequence>
<protein>
    <submittedName>
        <fullName evidence="2">Uncharacterized protein</fullName>
    </submittedName>
</protein>
<dbReference type="EMBL" id="KZ302251">
    <property type="protein sequence ID" value="PFH46016.1"/>
    <property type="molecule type" value="Genomic_DNA"/>
</dbReference>
<evidence type="ECO:0000313" key="2">
    <source>
        <dbReference type="EMBL" id="PFH46016.1"/>
    </source>
</evidence>
<dbReference type="Proteomes" id="UP000242287">
    <property type="component" value="Unassembled WGS sequence"/>
</dbReference>